<dbReference type="AlphaFoldDB" id="A0A1J5TD27"/>
<comment type="caution">
    <text evidence="2">The sequence shown here is derived from an EMBL/GenBank/DDBJ whole genome shotgun (WGS) entry which is preliminary data.</text>
</comment>
<accession>A0A1J5TD27</accession>
<keyword evidence="1" id="KW-1133">Transmembrane helix</keyword>
<evidence type="ECO:0000256" key="1">
    <source>
        <dbReference type="SAM" id="Phobius"/>
    </source>
</evidence>
<name>A0A1J5TD27_9ZZZZ</name>
<feature type="transmembrane region" description="Helical" evidence="1">
    <location>
        <begin position="184"/>
        <end position="204"/>
    </location>
</feature>
<proteinExistence type="predicted"/>
<sequence length="207" mass="23300">MNPIVESLLLRSFVLFLMLGSLAGLVVGALLLHGPDRLRTVGNILNRWISTRHINQALDRTFEVEPWFYRHRRISGWLILLSSGYILYAFTFGLDRNIAVIGLSGRFGLPSGVVGGLLDAMVLSALLGALLAVFVSLFLLLRPSMLRDFEQGANRWVSLRRGLKPLEMEREGLDEYVYKYARQVGILLVLGSLYTLALLALWIGHYR</sequence>
<gene>
    <name evidence="2" type="ORF">GALL_65320</name>
</gene>
<protein>
    <submittedName>
        <fullName evidence="2">Uncharacterized protein</fullName>
    </submittedName>
</protein>
<feature type="transmembrane region" description="Helical" evidence="1">
    <location>
        <begin position="74"/>
        <end position="94"/>
    </location>
</feature>
<keyword evidence="1" id="KW-0812">Transmembrane</keyword>
<feature type="transmembrane region" description="Helical" evidence="1">
    <location>
        <begin position="12"/>
        <end position="32"/>
    </location>
</feature>
<organism evidence="2">
    <name type="scientific">mine drainage metagenome</name>
    <dbReference type="NCBI Taxonomy" id="410659"/>
    <lineage>
        <taxon>unclassified sequences</taxon>
        <taxon>metagenomes</taxon>
        <taxon>ecological metagenomes</taxon>
    </lineage>
</organism>
<keyword evidence="1" id="KW-0472">Membrane</keyword>
<evidence type="ECO:0000313" key="2">
    <source>
        <dbReference type="EMBL" id="OIR11676.1"/>
    </source>
</evidence>
<dbReference type="EMBL" id="MLJW01000019">
    <property type="protein sequence ID" value="OIR11676.1"/>
    <property type="molecule type" value="Genomic_DNA"/>
</dbReference>
<reference evidence="2" key="1">
    <citation type="submission" date="2016-10" db="EMBL/GenBank/DDBJ databases">
        <title>Sequence of Gallionella enrichment culture.</title>
        <authorList>
            <person name="Poehlein A."/>
            <person name="Muehling M."/>
            <person name="Daniel R."/>
        </authorList>
    </citation>
    <scope>NUCLEOTIDE SEQUENCE</scope>
</reference>
<feature type="transmembrane region" description="Helical" evidence="1">
    <location>
        <begin position="114"/>
        <end position="141"/>
    </location>
</feature>